<dbReference type="SUPFAM" id="SSF53067">
    <property type="entry name" value="Actin-like ATPase domain"/>
    <property type="match status" value="1"/>
</dbReference>
<evidence type="ECO:0000259" key="3">
    <source>
        <dbReference type="Pfam" id="PF16861"/>
    </source>
</evidence>
<dbReference type="InterPro" id="IPR031730">
    <property type="entry name" value="Carbam_trans_C"/>
</dbReference>
<protein>
    <recommendedName>
        <fullName evidence="6">Carbamoyltransferase</fullName>
    </recommendedName>
</protein>
<dbReference type="Gene3D" id="3.30.420.40">
    <property type="match status" value="2"/>
</dbReference>
<dbReference type="PANTHER" id="PTHR34847">
    <property type="entry name" value="NODULATION PROTEIN U"/>
    <property type="match status" value="1"/>
</dbReference>
<dbReference type="InterPro" id="IPR051338">
    <property type="entry name" value="NodU/CmcH_Carbamoyltrnsfr"/>
</dbReference>
<sequence>MWILGLAGSHNSGAALIRDGKVVVAVQTERLVRYKRQAIRLDEMSADTVQVIAYCLRYAGIDLPDLAAIATCTPSRSVHPRFALRDLPAASVRLPPFVRVPHHLAHAEYALHYAPQDPCLVLVCDGSGTFEDQRAELDIQEEEHHPIKHLGENGKESISAYRFDGTTLSLIYRVAYGSAGGEAGAEWLASLGHLWEWAASYCHGSRHEAGKVMGLAPFGSASVHADLRTIGLHPRGEVRIDFDGLLRRCLRPNTSAADISGSQHHQDIAAHVQRVTNDFLVDLVRFLQTRFDTKNVCYSGGVALNSIANEHLRRSLGINLHMNGSCEDNGTAIGAALAVYHARTGRRVPEDVTDYHGRHYTSSEVEEALRGYAGRVERLERAELLARTARALSSGLVVGWLQGRSEFGPRALGNRSILADPRDPSMQRILNERVKHREAFRPYAPAVVEERAAEFFDLEGPSPVMLRVVPVTVSSLPAITHVDGSARVQTVNRRQNPIFYDLLKQFEAETGVPVLLNTSFNVAGEPIVETPADALRTFIASGMDLLVMEDFMVHPPPSSTSPGDRS</sequence>
<dbReference type="CDD" id="cd24033">
    <property type="entry name" value="ASKHA_NBD_NodU_CmcH-like_N"/>
    <property type="match status" value="1"/>
</dbReference>
<evidence type="ECO:0000313" key="5">
    <source>
        <dbReference type="Proteomes" id="UP000075420"/>
    </source>
</evidence>
<dbReference type="Gene3D" id="3.90.870.20">
    <property type="entry name" value="Carbamoyltransferase, C-terminal domain"/>
    <property type="match status" value="1"/>
</dbReference>
<accession>A0A150PDA9</accession>
<evidence type="ECO:0000259" key="2">
    <source>
        <dbReference type="Pfam" id="PF02543"/>
    </source>
</evidence>
<dbReference type="GO" id="GO:0003824">
    <property type="term" value="F:catalytic activity"/>
    <property type="evidence" value="ECO:0007669"/>
    <property type="project" value="InterPro"/>
</dbReference>
<dbReference type="Pfam" id="PF02543">
    <property type="entry name" value="Carbam_trans_N"/>
    <property type="match status" value="2"/>
</dbReference>
<dbReference type="Proteomes" id="UP000075420">
    <property type="component" value="Unassembled WGS sequence"/>
</dbReference>
<feature type="domain" description="Carbamoyltransferase" evidence="2">
    <location>
        <begin position="92"/>
        <end position="337"/>
    </location>
</feature>
<evidence type="ECO:0008006" key="6">
    <source>
        <dbReference type="Google" id="ProtNLM"/>
    </source>
</evidence>
<dbReference type="AlphaFoldDB" id="A0A150PDA9"/>
<dbReference type="PANTHER" id="PTHR34847:SF1">
    <property type="entry name" value="NODULATION PROTEIN U"/>
    <property type="match status" value="1"/>
</dbReference>
<organism evidence="4 5">
    <name type="scientific">Sorangium cellulosum</name>
    <name type="common">Polyangium cellulosum</name>
    <dbReference type="NCBI Taxonomy" id="56"/>
    <lineage>
        <taxon>Bacteria</taxon>
        <taxon>Pseudomonadati</taxon>
        <taxon>Myxococcota</taxon>
        <taxon>Polyangia</taxon>
        <taxon>Polyangiales</taxon>
        <taxon>Polyangiaceae</taxon>
        <taxon>Sorangium</taxon>
    </lineage>
</organism>
<dbReference type="InterPro" id="IPR038152">
    <property type="entry name" value="Carbam_trans_C_sf"/>
</dbReference>
<gene>
    <name evidence="4" type="ORF">BE08_23980</name>
</gene>
<comment type="caution">
    <text evidence="4">The sequence shown here is derived from an EMBL/GenBank/DDBJ whole genome shotgun (WGS) entry which is preliminary data.</text>
</comment>
<comment type="similarity">
    <text evidence="1">Belongs to the NodU/CmcH family.</text>
</comment>
<dbReference type="Pfam" id="PF16861">
    <property type="entry name" value="Carbam_trans_C"/>
    <property type="match status" value="1"/>
</dbReference>
<reference evidence="4 5" key="1">
    <citation type="submission" date="2014-02" db="EMBL/GenBank/DDBJ databases">
        <title>The small core and large imbalanced accessory genome model reveals a collaborative survival strategy of Sorangium cellulosum strains in nature.</title>
        <authorList>
            <person name="Han K."/>
            <person name="Peng R."/>
            <person name="Blom J."/>
            <person name="Li Y.-Z."/>
        </authorList>
    </citation>
    <scope>NUCLEOTIDE SEQUENCE [LARGE SCALE GENOMIC DNA]</scope>
    <source>
        <strain evidence="4 5">So0157-25</strain>
    </source>
</reference>
<feature type="domain" description="Carbamoyltransferase C-terminal" evidence="3">
    <location>
        <begin position="389"/>
        <end position="553"/>
    </location>
</feature>
<feature type="domain" description="Carbamoyltransferase" evidence="2">
    <location>
        <begin position="3"/>
        <end position="68"/>
    </location>
</feature>
<evidence type="ECO:0000313" key="4">
    <source>
        <dbReference type="EMBL" id="KYF53629.1"/>
    </source>
</evidence>
<evidence type="ECO:0000256" key="1">
    <source>
        <dbReference type="ARBA" id="ARBA00006129"/>
    </source>
</evidence>
<name>A0A150PDA9_SORCE</name>
<dbReference type="InterPro" id="IPR043129">
    <property type="entry name" value="ATPase_NBD"/>
</dbReference>
<dbReference type="InterPro" id="IPR003696">
    <property type="entry name" value="Carbtransf_dom"/>
</dbReference>
<dbReference type="EMBL" id="JELY01002094">
    <property type="protein sequence ID" value="KYF53629.1"/>
    <property type="molecule type" value="Genomic_DNA"/>
</dbReference>
<proteinExistence type="inferred from homology"/>